<gene>
    <name evidence="2" type="ORF">THASP1DRAFT_31815</name>
</gene>
<protein>
    <submittedName>
        <fullName evidence="2">Uncharacterized protein</fullName>
    </submittedName>
</protein>
<dbReference type="EMBL" id="KZ992899">
    <property type="protein sequence ID" value="RKP06363.1"/>
    <property type="molecule type" value="Genomic_DNA"/>
</dbReference>
<reference evidence="3" key="1">
    <citation type="journal article" date="2018" name="Nat. Microbiol.">
        <title>Leveraging single-cell genomics to expand the fungal tree of life.</title>
        <authorList>
            <person name="Ahrendt S.R."/>
            <person name="Quandt C.A."/>
            <person name="Ciobanu D."/>
            <person name="Clum A."/>
            <person name="Salamov A."/>
            <person name="Andreopoulos B."/>
            <person name="Cheng J.F."/>
            <person name="Woyke T."/>
            <person name="Pelin A."/>
            <person name="Henrissat B."/>
            <person name="Reynolds N.K."/>
            <person name="Benny G.L."/>
            <person name="Smith M.E."/>
            <person name="James T.Y."/>
            <person name="Grigoriev I.V."/>
        </authorList>
    </citation>
    <scope>NUCLEOTIDE SEQUENCE [LARGE SCALE GENOMIC DNA]</scope>
    <source>
        <strain evidence="3">RSA 1356</strain>
    </source>
</reference>
<dbReference type="InterPro" id="IPR028108">
    <property type="entry name" value="DUF4505"/>
</dbReference>
<organism evidence="2 3">
    <name type="scientific">Thamnocephalis sphaerospora</name>
    <dbReference type="NCBI Taxonomy" id="78915"/>
    <lineage>
        <taxon>Eukaryota</taxon>
        <taxon>Fungi</taxon>
        <taxon>Fungi incertae sedis</taxon>
        <taxon>Zoopagomycota</taxon>
        <taxon>Zoopagomycotina</taxon>
        <taxon>Zoopagomycetes</taxon>
        <taxon>Zoopagales</taxon>
        <taxon>Sigmoideomycetaceae</taxon>
        <taxon>Thamnocephalis</taxon>
    </lineage>
</organism>
<accession>A0A4P9XKM8</accession>
<evidence type="ECO:0000313" key="2">
    <source>
        <dbReference type="EMBL" id="RKP06363.1"/>
    </source>
</evidence>
<keyword evidence="3" id="KW-1185">Reference proteome</keyword>
<proteinExistence type="inferred from homology"/>
<dbReference type="AlphaFoldDB" id="A0A4P9XKM8"/>
<dbReference type="STRING" id="78915.A0A4P9XKM8"/>
<comment type="similarity">
    <text evidence="1">Belongs to the UPF0598 family.</text>
</comment>
<dbReference type="OrthoDB" id="10260024at2759"/>
<evidence type="ECO:0000313" key="3">
    <source>
        <dbReference type="Proteomes" id="UP000271241"/>
    </source>
</evidence>
<sequence>MWSQLRARLSIPPQQVVCNPRLPHRILQRCLTACPPLRKEHARGTPNTDSSDVDAVHVSEVDGRRAYYYYVDEHGQLFMHDTYPRNITTCFKDRRFLDFILRRLQHNDTGHAPIAYPYLSPCGNEWNFLACADTPIVYQDLAEDGQLLWAGTRVEPFRPEALRVAPDSGRLYHPAPKSIATRPGMPTHALLRSSLVLCHLASGLTVASTESQSHVSAATFSLTLRGQTYALSTLEPADRLVPGAEPTYRG</sequence>
<dbReference type="Proteomes" id="UP000271241">
    <property type="component" value="Unassembled WGS sequence"/>
</dbReference>
<dbReference type="PANTHER" id="PTHR31449">
    <property type="entry name" value="UPF0598 PROTEIN C8ORF82"/>
    <property type="match status" value="1"/>
</dbReference>
<name>A0A4P9XKM8_9FUNG</name>
<dbReference type="PANTHER" id="PTHR31449:SF3">
    <property type="entry name" value="UPF0598 PROTEIN C8ORF82"/>
    <property type="match status" value="1"/>
</dbReference>
<evidence type="ECO:0000256" key="1">
    <source>
        <dbReference type="ARBA" id="ARBA00006322"/>
    </source>
</evidence>
<dbReference type="Pfam" id="PF14956">
    <property type="entry name" value="DUF4505"/>
    <property type="match status" value="1"/>
</dbReference>